<evidence type="ECO:0000256" key="1">
    <source>
        <dbReference type="SAM" id="MobiDB-lite"/>
    </source>
</evidence>
<feature type="compositionally biased region" description="Basic and acidic residues" evidence="1">
    <location>
        <begin position="28"/>
        <end position="38"/>
    </location>
</feature>
<comment type="caution">
    <text evidence="2">The sequence shown here is derived from an EMBL/GenBank/DDBJ whole genome shotgun (WGS) entry which is preliminary data.</text>
</comment>
<dbReference type="AlphaFoldDB" id="K0R0H3"/>
<feature type="compositionally biased region" description="Basic and acidic residues" evidence="1">
    <location>
        <begin position="1"/>
        <end position="13"/>
    </location>
</feature>
<proteinExistence type="predicted"/>
<organism evidence="2 3">
    <name type="scientific">Thalassiosira oceanica</name>
    <name type="common">Marine diatom</name>
    <dbReference type="NCBI Taxonomy" id="159749"/>
    <lineage>
        <taxon>Eukaryota</taxon>
        <taxon>Sar</taxon>
        <taxon>Stramenopiles</taxon>
        <taxon>Ochrophyta</taxon>
        <taxon>Bacillariophyta</taxon>
        <taxon>Coscinodiscophyceae</taxon>
        <taxon>Thalassiosirophycidae</taxon>
        <taxon>Thalassiosirales</taxon>
        <taxon>Thalassiosiraceae</taxon>
        <taxon>Thalassiosira</taxon>
    </lineage>
</organism>
<evidence type="ECO:0000313" key="2">
    <source>
        <dbReference type="EMBL" id="EJK44224.1"/>
    </source>
</evidence>
<feature type="region of interest" description="Disordered" evidence="1">
    <location>
        <begin position="1"/>
        <end position="53"/>
    </location>
</feature>
<reference evidence="2 3" key="1">
    <citation type="journal article" date="2012" name="Genome Biol.">
        <title>Genome and low-iron response of an oceanic diatom adapted to chronic iron limitation.</title>
        <authorList>
            <person name="Lommer M."/>
            <person name="Specht M."/>
            <person name="Roy A.S."/>
            <person name="Kraemer L."/>
            <person name="Andreson R."/>
            <person name="Gutowska M.A."/>
            <person name="Wolf J."/>
            <person name="Bergner S.V."/>
            <person name="Schilhabel M.B."/>
            <person name="Klostermeier U.C."/>
            <person name="Beiko R.G."/>
            <person name="Rosenstiel P."/>
            <person name="Hippler M."/>
            <person name="Laroche J."/>
        </authorList>
    </citation>
    <scope>NUCLEOTIDE SEQUENCE [LARGE SCALE GENOMIC DNA]</scope>
    <source>
        <strain evidence="2 3">CCMP1005</strain>
    </source>
</reference>
<gene>
    <name evidence="2" type="ORF">THAOC_37255</name>
</gene>
<sequence length="128" mass="14940">MSLDPDHEHRDEDNSVSSYYTYDSFESGPHDPHGFREEDMWDYSPQRDDYDDPERSENVLFRVERNSPAVDQLSVYSPPRGEDWIRVGRAVSQSTNIIVFRVYAADEANRMMTTPSEQLRSKMLSTLD</sequence>
<keyword evidence="3" id="KW-1185">Reference proteome</keyword>
<name>K0R0H3_THAOC</name>
<dbReference type="EMBL" id="AGNL01050006">
    <property type="protein sequence ID" value="EJK44224.1"/>
    <property type="molecule type" value="Genomic_DNA"/>
</dbReference>
<dbReference type="Proteomes" id="UP000266841">
    <property type="component" value="Unassembled WGS sequence"/>
</dbReference>
<protein>
    <submittedName>
        <fullName evidence="2">Uncharacterized protein</fullName>
    </submittedName>
</protein>
<evidence type="ECO:0000313" key="3">
    <source>
        <dbReference type="Proteomes" id="UP000266841"/>
    </source>
</evidence>
<accession>K0R0H3</accession>